<evidence type="ECO:0000256" key="3">
    <source>
        <dbReference type="ARBA" id="ARBA00023027"/>
    </source>
</evidence>
<dbReference type="eggNOG" id="KOG2684">
    <property type="taxonomic scope" value="Eukaryota"/>
</dbReference>
<gene>
    <name evidence="6" type="ORF">MAC_02742</name>
</gene>
<dbReference type="SUPFAM" id="SSF52467">
    <property type="entry name" value="DHS-like NAD/FAD-binding domain"/>
    <property type="match status" value="1"/>
</dbReference>
<accession>E9DYP5</accession>
<evidence type="ECO:0000256" key="4">
    <source>
        <dbReference type="PROSITE-ProRule" id="PRU00236"/>
    </source>
</evidence>
<keyword evidence="4" id="KW-0862">Zinc</keyword>
<dbReference type="STRING" id="655827.E9DYP5"/>
<dbReference type="Pfam" id="PF02146">
    <property type="entry name" value="SIR2"/>
    <property type="match status" value="2"/>
</dbReference>
<dbReference type="InterPro" id="IPR026591">
    <property type="entry name" value="Sirtuin_cat_small_dom_sf"/>
</dbReference>
<feature type="binding site" evidence="4">
    <location>
        <position position="228"/>
    </location>
    <ligand>
        <name>Zn(2+)</name>
        <dbReference type="ChEBI" id="CHEBI:29105"/>
    </ligand>
</feature>
<evidence type="ECO:0000256" key="1">
    <source>
        <dbReference type="ARBA" id="ARBA00006924"/>
    </source>
</evidence>
<dbReference type="GO" id="GO:0017136">
    <property type="term" value="F:histone deacetylase activity, NAD-dependent"/>
    <property type="evidence" value="ECO:0007669"/>
    <property type="project" value="TreeGrafter"/>
</dbReference>
<dbReference type="InterPro" id="IPR026590">
    <property type="entry name" value="Ssirtuin_cat_dom"/>
</dbReference>
<dbReference type="InterPro" id="IPR050134">
    <property type="entry name" value="NAD-dep_sirtuin_deacylases"/>
</dbReference>
<feature type="binding site" evidence="4">
    <location>
        <position position="179"/>
    </location>
    <ligand>
        <name>Zn(2+)</name>
        <dbReference type="ChEBI" id="CHEBI:29105"/>
    </ligand>
</feature>
<protein>
    <submittedName>
        <fullName evidence="6">SIR2 family histone deacetylase, putative</fullName>
    </submittedName>
</protein>
<dbReference type="Gene3D" id="3.40.50.1220">
    <property type="entry name" value="TPP-binding domain"/>
    <property type="match status" value="2"/>
</dbReference>
<keyword evidence="7" id="KW-1185">Reference proteome</keyword>
<feature type="binding site" evidence="4">
    <location>
        <position position="174"/>
    </location>
    <ligand>
        <name>Zn(2+)</name>
        <dbReference type="ChEBI" id="CHEBI:29105"/>
    </ligand>
</feature>
<sequence length="276" mass="31172">MPPHNDVETFHEVLRSSRRILALCGAGLSASSGLPTFRGAGGLWRMHSATKLATMRAFTTDPGLVWLFYGYRRHLALQAKPNPGHQALAALAKKNPDFLCLTQNVDSEFFNRPYLEREWAPALWGQLSTSKMFRGWTNARPFAPWSLSVDLSQRANHPPEQLCTLHGSLFDIKCTTEGCGWIQRDNFDDPFCPSLKAASEDPPPGESLPLLDPYHRIKHVPEEELPKCPKCQTGIQRPGVVWFGEELDENMLDHIDEWITKDKIVRVSTTLLWLAQ</sequence>
<dbReference type="AlphaFoldDB" id="E9DYP5"/>
<dbReference type="OrthoDB" id="424302at2759"/>
<dbReference type="InParanoid" id="E9DYP5"/>
<dbReference type="PANTHER" id="PTHR11085">
    <property type="entry name" value="NAD-DEPENDENT PROTEIN DEACYLASE SIRTUIN-5, MITOCHONDRIAL-RELATED"/>
    <property type="match status" value="1"/>
</dbReference>
<dbReference type="Gene3D" id="3.30.1600.10">
    <property type="entry name" value="SIR2/SIRT2 'Small Domain"/>
    <property type="match status" value="2"/>
</dbReference>
<keyword evidence="2" id="KW-0808">Transferase</keyword>
<dbReference type="HOGENOM" id="CLU_023643_3_1_1"/>
<dbReference type="EMBL" id="GL698483">
    <property type="protein sequence ID" value="EFY91315.1"/>
    <property type="molecule type" value="Genomic_DNA"/>
</dbReference>
<feature type="domain" description="Deacetylase sirtuin-type" evidence="5">
    <location>
        <begin position="1"/>
        <end position="276"/>
    </location>
</feature>
<dbReference type="InterPro" id="IPR029035">
    <property type="entry name" value="DHS-like_NAD/FAD-binding_dom"/>
</dbReference>
<feature type="binding site" evidence="4">
    <location>
        <position position="231"/>
    </location>
    <ligand>
        <name>Zn(2+)</name>
        <dbReference type="ChEBI" id="CHEBI:29105"/>
    </ligand>
</feature>
<proteinExistence type="inferred from homology"/>
<dbReference type="PANTHER" id="PTHR11085:SF10">
    <property type="entry name" value="NAD-DEPENDENT PROTEIN DEACYLASE SIRTUIN-5, MITOCHONDRIAL-RELATED"/>
    <property type="match status" value="1"/>
</dbReference>
<dbReference type="GO" id="GO:0070403">
    <property type="term" value="F:NAD+ binding"/>
    <property type="evidence" value="ECO:0007669"/>
    <property type="project" value="InterPro"/>
</dbReference>
<reference evidence="6 7" key="1">
    <citation type="journal article" date="2011" name="PLoS Genet.">
        <title>Genome sequencing and comparative transcriptomics of the model entomopathogenic fungi Metarhizium anisopliae and M. acridum.</title>
        <authorList>
            <person name="Gao Q."/>
            <person name="Jin K."/>
            <person name="Ying S.H."/>
            <person name="Zhang Y."/>
            <person name="Xiao G."/>
            <person name="Shang Y."/>
            <person name="Duan Z."/>
            <person name="Hu X."/>
            <person name="Xie X.Q."/>
            <person name="Zhou G."/>
            <person name="Peng G."/>
            <person name="Luo Z."/>
            <person name="Huang W."/>
            <person name="Wang B."/>
            <person name="Fang W."/>
            <person name="Wang S."/>
            <person name="Zhong Y."/>
            <person name="Ma L.J."/>
            <person name="St Leger R.J."/>
            <person name="Zhao G.P."/>
            <person name="Pei Y."/>
            <person name="Feng M.G."/>
            <person name="Xia Y."/>
            <person name="Wang C."/>
        </authorList>
    </citation>
    <scope>NUCLEOTIDE SEQUENCE [LARGE SCALE GENOMIC DNA]</scope>
    <source>
        <strain evidence="6 7">CQMa 102</strain>
    </source>
</reference>
<evidence type="ECO:0000313" key="6">
    <source>
        <dbReference type="EMBL" id="EFY91315.1"/>
    </source>
</evidence>
<dbReference type="Proteomes" id="UP000002499">
    <property type="component" value="Unassembled WGS sequence"/>
</dbReference>
<keyword evidence="3" id="KW-0520">NAD</keyword>
<feature type="active site" description="Proton acceptor" evidence="4">
    <location>
        <position position="166"/>
    </location>
</feature>
<organism evidence="7">
    <name type="scientific">Metarhizium acridum (strain CQMa 102)</name>
    <dbReference type="NCBI Taxonomy" id="655827"/>
    <lineage>
        <taxon>Eukaryota</taxon>
        <taxon>Fungi</taxon>
        <taxon>Dikarya</taxon>
        <taxon>Ascomycota</taxon>
        <taxon>Pezizomycotina</taxon>
        <taxon>Sordariomycetes</taxon>
        <taxon>Hypocreomycetidae</taxon>
        <taxon>Hypocreales</taxon>
        <taxon>Clavicipitaceae</taxon>
        <taxon>Metarhizium</taxon>
    </lineage>
</organism>
<comment type="similarity">
    <text evidence="1">Belongs to the sirtuin family. Class I subfamily.</text>
</comment>
<dbReference type="GO" id="GO:0005634">
    <property type="term" value="C:nucleus"/>
    <property type="evidence" value="ECO:0007669"/>
    <property type="project" value="TreeGrafter"/>
</dbReference>
<dbReference type="PROSITE" id="PS50305">
    <property type="entry name" value="SIRTUIN"/>
    <property type="match status" value="1"/>
</dbReference>
<name>E9DYP5_METAQ</name>
<evidence type="ECO:0000256" key="2">
    <source>
        <dbReference type="ARBA" id="ARBA00022679"/>
    </source>
</evidence>
<dbReference type="InterPro" id="IPR003000">
    <property type="entry name" value="Sirtuin"/>
</dbReference>
<evidence type="ECO:0000313" key="7">
    <source>
        <dbReference type="Proteomes" id="UP000002499"/>
    </source>
</evidence>
<dbReference type="GO" id="GO:0046872">
    <property type="term" value="F:metal ion binding"/>
    <property type="evidence" value="ECO:0007669"/>
    <property type="project" value="UniProtKB-KW"/>
</dbReference>
<evidence type="ECO:0000259" key="5">
    <source>
        <dbReference type="PROSITE" id="PS50305"/>
    </source>
</evidence>
<keyword evidence="4" id="KW-0479">Metal-binding</keyword>